<feature type="transmembrane region" description="Helical" evidence="9">
    <location>
        <begin position="65"/>
        <end position="85"/>
    </location>
</feature>
<keyword evidence="5 8" id="KW-0812">Transmembrane</keyword>
<keyword evidence="7 9" id="KW-0472">Membrane</keyword>
<keyword evidence="12" id="KW-1185">Reference proteome</keyword>
<keyword evidence="6 9" id="KW-1133">Transmembrane helix</keyword>
<evidence type="ECO:0000256" key="6">
    <source>
        <dbReference type="ARBA" id="ARBA00022989"/>
    </source>
</evidence>
<evidence type="ECO:0000256" key="9">
    <source>
        <dbReference type="SAM" id="Phobius"/>
    </source>
</evidence>
<dbReference type="PROSITE" id="PS01023">
    <property type="entry name" value="PTR2_2"/>
    <property type="match status" value="1"/>
</dbReference>
<dbReference type="OrthoDB" id="9772725at2"/>
<feature type="transmembrane region" description="Helical" evidence="9">
    <location>
        <begin position="199"/>
        <end position="219"/>
    </location>
</feature>
<dbReference type="InterPro" id="IPR020846">
    <property type="entry name" value="MFS_dom"/>
</dbReference>
<feature type="transmembrane region" description="Helical" evidence="9">
    <location>
        <begin position="255"/>
        <end position="272"/>
    </location>
</feature>
<dbReference type="NCBIfam" id="TIGR00924">
    <property type="entry name" value="yjdL_sub1_fam"/>
    <property type="match status" value="2"/>
</dbReference>
<feature type="transmembrane region" description="Helical" evidence="9">
    <location>
        <begin position="433"/>
        <end position="455"/>
    </location>
</feature>
<dbReference type="GO" id="GO:1904680">
    <property type="term" value="F:peptide transmembrane transporter activity"/>
    <property type="evidence" value="ECO:0007669"/>
    <property type="project" value="InterPro"/>
</dbReference>
<dbReference type="InterPro" id="IPR000109">
    <property type="entry name" value="POT_fam"/>
</dbReference>
<dbReference type="RefSeq" id="WP_087998214.1">
    <property type="nucleotide sequence ID" value="NZ_BMHB01000001.1"/>
</dbReference>
<reference evidence="12" key="1">
    <citation type="journal article" date="2019" name="Int. J. Syst. Evol. Microbiol.">
        <title>The Global Catalogue of Microorganisms (GCM) 10K type strain sequencing project: providing services to taxonomists for standard genome sequencing and annotation.</title>
        <authorList>
            <consortium name="The Broad Institute Genomics Platform"/>
            <consortium name="The Broad Institute Genome Sequencing Center for Infectious Disease"/>
            <person name="Wu L."/>
            <person name="Ma J."/>
        </authorList>
    </citation>
    <scope>NUCLEOTIDE SEQUENCE [LARGE SCALE GENOMIC DNA]</scope>
    <source>
        <strain evidence="12">CGMCC 1.14993</strain>
    </source>
</reference>
<proteinExistence type="inferred from homology"/>
<protein>
    <submittedName>
        <fullName evidence="11">MFS transporter</fullName>
    </submittedName>
</protein>
<evidence type="ECO:0000259" key="10">
    <source>
        <dbReference type="PROSITE" id="PS50850"/>
    </source>
</evidence>
<accession>A0A8J3AIL9</accession>
<feature type="transmembrane region" description="Helical" evidence="9">
    <location>
        <begin position="304"/>
        <end position="324"/>
    </location>
</feature>
<gene>
    <name evidence="11" type="ORF">GCM10007380_18300</name>
</gene>
<feature type="transmembrane region" description="Helical" evidence="9">
    <location>
        <begin position="42"/>
        <end position="59"/>
    </location>
</feature>
<evidence type="ECO:0000256" key="8">
    <source>
        <dbReference type="RuleBase" id="RU003755"/>
    </source>
</evidence>
<feature type="transmembrane region" description="Helical" evidence="9">
    <location>
        <begin position="119"/>
        <end position="137"/>
    </location>
</feature>
<dbReference type="PANTHER" id="PTHR23517">
    <property type="entry name" value="RESISTANCE PROTEIN MDTM, PUTATIVE-RELATED-RELATED"/>
    <property type="match status" value="1"/>
</dbReference>
<feature type="transmembrane region" description="Helical" evidence="9">
    <location>
        <begin position="336"/>
        <end position="355"/>
    </location>
</feature>
<dbReference type="Gene3D" id="1.20.1250.20">
    <property type="entry name" value="MFS general substrate transporter like domains"/>
    <property type="match status" value="2"/>
</dbReference>
<dbReference type="CDD" id="cd17346">
    <property type="entry name" value="MFS_DtpA_like"/>
    <property type="match status" value="1"/>
</dbReference>
<evidence type="ECO:0000256" key="2">
    <source>
        <dbReference type="ARBA" id="ARBA00005982"/>
    </source>
</evidence>
<dbReference type="SUPFAM" id="SSF103473">
    <property type="entry name" value="MFS general substrate transporter"/>
    <property type="match status" value="1"/>
</dbReference>
<evidence type="ECO:0000256" key="5">
    <source>
        <dbReference type="ARBA" id="ARBA00022692"/>
    </source>
</evidence>
<feature type="domain" description="Major facilitator superfamily (MFS) profile" evidence="10">
    <location>
        <begin position="25"/>
        <end position="460"/>
    </location>
</feature>
<feature type="transmembrane region" description="Helical" evidence="9">
    <location>
        <begin position="370"/>
        <end position="392"/>
    </location>
</feature>
<dbReference type="AlphaFoldDB" id="A0A8J3AIL9"/>
<evidence type="ECO:0000313" key="11">
    <source>
        <dbReference type="EMBL" id="GGI13515.1"/>
    </source>
</evidence>
<comment type="similarity">
    <text evidence="2 8">Belongs to the major facilitator superfamily. Proton-dependent oligopeptide transporter (POT/PTR) (TC 2.A.17) family.</text>
</comment>
<evidence type="ECO:0000256" key="3">
    <source>
        <dbReference type="ARBA" id="ARBA00022448"/>
    </source>
</evidence>
<evidence type="ECO:0000256" key="1">
    <source>
        <dbReference type="ARBA" id="ARBA00004651"/>
    </source>
</evidence>
<keyword evidence="3 8" id="KW-0813">Transport</keyword>
<dbReference type="Pfam" id="PF00854">
    <property type="entry name" value="PTR2"/>
    <property type="match status" value="2"/>
</dbReference>
<dbReference type="Proteomes" id="UP000626244">
    <property type="component" value="Unassembled WGS sequence"/>
</dbReference>
<feature type="transmembrane region" description="Helical" evidence="9">
    <location>
        <begin position="94"/>
        <end position="113"/>
    </location>
</feature>
<dbReference type="GO" id="GO:0006857">
    <property type="term" value="P:oligopeptide transport"/>
    <property type="evidence" value="ECO:0007669"/>
    <property type="project" value="InterPro"/>
</dbReference>
<organism evidence="11 12">
    <name type="scientific">Gottfriedia solisilvae</name>
    <dbReference type="NCBI Taxonomy" id="1516104"/>
    <lineage>
        <taxon>Bacteria</taxon>
        <taxon>Bacillati</taxon>
        <taxon>Bacillota</taxon>
        <taxon>Bacilli</taxon>
        <taxon>Bacillales</taxon>
        <taxon>Bacillaceae</taxon>
        <taxon>Gottfriedia</taxon>
    </lineage>
</organism>
<dbReference type="PROSITE" id="PS50850">
    <property type="entry name" value="MFS"/>
    <property type="match status" value="1"/>
</dbReference>
<sequence length="464" mass="50500">MSVATQNVSSNEQQQKTKHPPGLYLLFATEAWERFSYYGMRALLVLYLTSTVVQGGLGFKDAWALQLYGLFTGLVYFTPIIGGWITDNFIAKRFAITLGGIIMAIGNITLFGVNTTTGLYIGLVLLIIGNGFFKPNISTLVGELYEDNDPRRDGAFTIFYMGINLGAFFAPLVTGYLANNLFMDPNGPGKADNFYGYRFGFLAAAIGMIIGQIIFNLLAKKYLGDLGTKPNVKAIKDTNSVDKSIPLTKKEKQRTTVIFILAAFTVFFWAGFEQAGSSLTLYTDRFIDRTIGTFEVPAAWFQSINPLLIITLAPVLSYIWIKLARSGKNISVPAKMAMGLVLLGIGFVFTILAVMKTGSDAENITVKANMIFMFMTYFFHTVAELVLSPVGLSAVSRYAPIKLASLLMGVWLSSSFIANLVAGQLAAFTSTLGMLQVFLVVGGAAIVVGLILLAISPKLAKMLD</sequence>
<comment type="caution">
    <text evidence="11">The sequence shown here is derived from an EMBL/GenBank/DDBJ whole genome shotgun (WGS) entry which is preliminary data.</text>
</comment>
<evidence type="ECO:0000256" key="4">
    <source>
        <dbReference type="ARBA" id="ARBA00022475"/>
    </source>
</evidence>
<dbReference type="InterPro" id="IPR050171">
    <property type="entry name" value="MFS_Transporters"/>
</dbReference>
<dbReference type="GO" id="GO:0005886">
    <property type="term" value="C:plasma membrane"/>
    <property type="evidence" value="ECO:0007669"/>
    <property type="project" value="UniProtKB-SubCell"/>
</dbReference>
<dbReference type="PANTHER" id="PTHR23517:SF15">
    <property type="entry name" value="PROTON-DEPENDENT OLIGOPEPTIDE FAMILY TRANSPORT PROTEIN"/>
    <property type="match status" value="1"/>
</dbReference>
<feature type="transmembrane region" description="Helical" evidence="9">
    <location>
        <begin position="404"/>
        <end position="427"/>
    </location>
</feature>
<name>A0A8J3AIL9_9BACI</name>
<dbReference type="EMBL" id="BMHB01000001">
    <property type="protein sequence ID" value="GGI13515.1"/>
    <property type="molecule type" value="Genomic_DNA"/>
</dbReference>
<keyword evidence="4" id="KW-1003">Cell membrane</keyword>
<comment type="subcellular location">
    <subcellularLocation>
        <location evidence="1">Cell membrane</location>
        <topology evidence="1">Multi-pass membrane protein</topology>
    </subcellularLocation>
    <subcellularLocation>
        <location evidence="8">Membrane</location>
        <topology evidence="8">Multi-pass membrane protein</topology>
    </subcellularLocation>
</comment>
<dbReference type="InterPro" id="IPR005279">
    <property type="entry name" value="Dipep/tripep_permease"/>
</dbReference>
<evidence type="ECO:0000256" key="7">
    <source>
        <dbReference type="ARBA" id="ARBA00023136"/>
    </source>
</evidence>
<feature type="transmembrane region" description="Helical" evidence="9">
    <location>
        <begin position="158"/>
        <end position="179"/>
    </location>
</feature>
<dbReference type="FunFam" id="1.20.1250.20:FF:000146">
    <property type="entry name" value="Amino acid/peptide transporter"/>
    <property type="match status" value="1"/>
</dbReference>
<dbReference type="InterPro" id="IPR036259">
    <property type="entry name" value="MFS_trans_sf"/>
</dbReference>
<dbReference type="InterPro" id="IPR018456">
    <property type="entry name" value="PTR2_symporter_CS"/>
</dbReference>
<evidence type="ECO:0000313" key="12">
    <source>
        <dbReference type="Proteomes" id="UP000626244"/>
    </source>
</evidence>